<reference evidence="3" key="1">
    <citation type="journal article" date="2019" name="Int. J. Syst. Evol. Microbiol.">
        <title>The Global Catalogue of Microorganisms (GCM) 10K type strain sequencing project: providing services to taxonomists for standard genome sequencing and annotation.</title>
        <authorList>
            <consortium name="The Broad Institute Genomics Platform"/>
            <consortium name="The Broad Institute Genome Sequencing Center for Infectious Disease"/>
            <person name="Wu L."/>
            <person name="Ma J."/>
        </authorList>
    </citation>
    <scope>NUCLEOTIDE SEQUENCE [LARGE SCALE GENOMIC DNA]</scope>
    <source>
        <strain evidence="3">TISTR 1571</strain>
    </source>
</reference>
<feature type="chain" id="PRO_5045380007" description="SurA N-terminal domain-containing protein" evidence="1">
    <location>
        <begin position="21"/>
        <end position="180"/>
    </location>
</feature>
<keyword evidence="1" id="KW-0732">Signal</keyword>
<dbReference type="Proteomes" id="UP001597452">
    <property type="component" value="Unassembled WGS sequence"/>
</dbReference>
<sequence>MKKILLLVCLSILAACSNSSNYNQDDVAAIVRGEEITVGDIRFFKQVNDKELPEAVMAHVRNKLIVLEAKEMGITVSGEELNKAQEAFPYPKESVKSEQANEIRDFAESQADQFNMEPREYYQEFVRRSAKNSQYQQKFWKQKLGKPESEKEQIMTNEKGQKIMDELLEKYEDEIEIIIK</sequence>
<dbReference type="InterPro" id="IPR027304">
    <property type="entry name" value="Trigger_fact/SurA_dom_sf"/>
</dbReference>
<evidence type="ECO:0008006" key="4">
    <source>
        <dbReference type="Google" id="ProtNLM"/>
    </source>
</evidence>
<dbReference type="PROSITE" id="PS51257">
    <property type="entry name" value="PROKAR_LIPOPROTEIN"/>
    <property type="match status" value="1"/>
</dbReference>
<accession>A0ABW5QB62</accession>
<keyword evidence="3" id="KW-1185">Reference proteome</keyword>
<dbReference type="SUPFAM" id="SSF109998">
    <property type="entry name" value="Triger factor/SurA peptide-binding domain-like"/>
    <property type="match status" value="1"/>
</dbReference>
<name>A0ABW5QB62_9BACI</name>
<protein>
    <recommendedName>
        <fullName evidence="4">SurA N-terminal domain-containing protein</fullName>
    </recommendedName>
</protein>
<organism evidence="2 3">
    <name type="scientific">Piscibacillus salipiscarius</name>
    <dbReference type="NCBI Taxonomy" id="299480"/>
    <lineage>
        <taxon>Bacteria</taxon>
        <taxon>Bacillati</taxon>
        <taxon>Bacillota</taxon>
        <taxon>Bacilli</taxon>
        <taxon>Bacillales</taxon>
        <taxon>Bacillaceae</taxon>
        <taxon>Piscibacillus</taxon>
    </lineage>
</organism>
<evidence type="ECO:0000313" key="3">
    <source>
        <dbReference type="Proteomes" id="UP001597452"/>
    </source>
</evidence>
<evidence type="ECO:0000313" key="2">
    <source>
        <dbReference type="EMBL" id="MFD2639249.1"/>
    </source>
</evidence>
<gene>
    <name evidence="2" type="ORF">ACFSW4_10260</name>
</gene>
<comment type="caution">
    <text evidence="2">The sequence shown here is derived from an EMBL/GenBank/DDBJ whole genome shotgun (WGS) entry which is preliminary data.</text>
</comment>
<proteinExistence type="predicted"/>
<dbReference type="EMBL" id="JBHUMZ010000022">
    <property type="protein sequence ID" value="MFD2639249.1"/>
    <property type="molecule type" value="Genomic_DNA"/>
</dbReference>
<evidence type="ECO:0000256" key="1">
    <source>
        <dbReference type="SAM" id="SignalP"/>
    </source>
</evidence>
<dbReference type="RefSeq" id="WP_054754376.1">
    <property type="nucleotide sequence ID" value="NZ_JBHUMZ010000022.1"/>
</dbReference>
<feature type="signal peptide" evidence="1">
    <location>
        <begin position="1"/>
        <end position="20"/>
    </location>
</feature>